<dbReference type="Gene3D" id="3.40.50.1820">
    <property type="entry name" value="alpha/beta hydrolase"/>
    <property type="match status" value="1"/>
</dbReference>
<dbReference type="InterPro" id="IPR029058">
    <property type="entry name" value="AB_hydrolase_fold"/>
</dbReference>
<dbReference type="GO" id="GO:0016787">
    <property type="term" value="F:hydrolase activity"/>
    <property type="evidence" value="ECO:0007669"/>
    <property type="project" value="UniProtKB-KW"/>
</dbReference>
<evidence type="ECO:0000259" key="2">
    <source>
        <dbReference type="Pfam" id="PF00561"/>
    </source>
</evidence>
<sequence length="336" mass="36920">MIRKNRVIGALVAFATAATVLFTTGLTDETGRGSTATSVDRTTLVKSARDGGDQSGVTSHFAKVNGFRMHYLRAGSGSPVVLVHGFPQTSAEWRPQMEALAREHTVIAVDLRGTGDSDVPKKGYDTVQLADDVHTLLAQLGLNENVQMVAHDIGVWVAYPYLAKWGDEVSRAVVMEGPIVDESIYSFPSLAPSGGLYVWHHGFFQKKLAEQLVRGHEHEFVKGFVDQYLGVKKAFDSADYEYYARFLREPGRFAAWMKMYRSLDQDVAQTKQLSSQGKLDMPILAIGGSEALGSGVGDQWSKYGTDVESKVLAGSGHWVTEEKPRELTDMLLGFLR</sequence>
<feature type="signal peptide" evidence="1">
    <location>
        <begin position="1"/>
        <end position="17"/>
    </location>
</feature>
<dbReference type="EMBL" id="QQBH01000028">
    <property type="protein sequence ID" value="RDD85297.1"/>
    <property type="molecule type" value="Genomic_DNA"/>
</dbReference>
<dbReference type="PANTHER" id="PTHR43329">
    <property type="entry name" value="EPOXIDE HYDROLASE"/>
    <property type="match status" value="1"/>
</dbReference>
<reference evidence="3 4" key="1">
    <citation type="submission" date="2018-07" db="EMBL/GenBank/DDBJ databases">
        <title>Genome guided investigation of antibiotics producing actinomycetales strain isolated from a Macau mangrove ecosystem.</title>
        <authorList>
            <person name="Hu D."/>
        </authorList>
    </citation>
    <scope>NUCLEOTIDE SEQUENCE [LARGE SCALE GENOMIC DNA]</scope>
    <source>
        <strain evidence="3 4">2297</strain>
    </source>
</reference>
<protein>
    <submittedName>
        <fullName evidence="3">Alpha/beta hydrolase</fullName>
    </submittedName>
</protein>
<evidence type="ECO:0000313" key="4">
    <source>
        <dbReference type="Proteomes" id="UP000253742"/>
    </source>
</evidence>
<evidence type="ECO:0000313" key="3">
    <source>
        <dbReference type="EMBL" id="RDD85297.1"/>
    </source>
</evidence>
<dbReference type="Pfam" id="PF00561">
    <property type="entry name" value="Abhydrolase_1"/>
    <property type="match status" value="1"/>
</dbReference>
<name>A0A369UXU3_9ACTN</name>
<dbReference type="Proteomes" id="UP000253742">
    <property type="component" value="Unassembled WGS sequence"/>
</dbReference>
<evidence type="ECO:0000256" key="1">
    <source>
        <dbReference type="SAM" id="SignalP"/>
    </source>
</evidence>
<comment type="caution">
    <text evidence="3">The sequence shown here is derived from an EMBL/GenBank/DDBJ whole genome shotgun (WGS) entry which is preliminary data.</text>
</comment>
<dbReference type="InterPro" id="IPR000073">
    <property type="entry name" value="AB_hydrolase_1"/>
</dbReference>
<organism evidence="3 4">
    <name type="scientific">Streptomyces parvulus</name>
    <dbReference type="NCBI Taxonomy" id="146923"/>
    <lineage>
        <taxon>Bacteria</taxon>
        <taxon>Bacillati</taxon>
        <taxon>Actinomycetota</taxon>
        <taxon>Actinomycetes</taxon>
        <taxon>Kitasatosporales</taxon>
        <taxon>Streptomycetaceae</taxon>
        <taxon>Streptomyces</taxon>
    </lineage>
</organism>
<keyword evidence="1" id="KW-0732">Signal</keyword>
<dbReference type="SUPFAM" id="SSF53474">
    <property type="entry name" value="alpha/beta-Hydrolases"/>
    <property type="match status" value="1"/>
</dbReference>
<dbReference type="RefSeq" id="WP_114532064.1">
    <property type="nucleotide sequence ID" value="NZ_QQBH01000028.1"/>
</dbReference>
<dbReference type="AlphaFoldDB" id="A0A369UXU3"/>
<dbReference type="OrthoDB" id="3507586at2"/>
<feature type="domain" description="AB hydrolase-1" evidence="2">
    <location>
        <begin position="79"/>
        <end position="324"/>
    </location>
</feature>
<gene>
    <name evidence="3" type="ORF">DVZ84_30740</name>
</gene>
<keyword evidence="3" id="KW-0378">Hydrolase</keyword>
<proteinExistence type="predicted"/>
<feature type="chain" id="PRO_5038531374" evidence="1">
    <location>
        <begin position="18"/>
        <end position="336"/>
    </location>
</feature>
<accession>A0A369UXU3</accession>